<reference evidence="3" key="1">
    <citation type="submission" date="2009-07" db="EMBL/GenBank/DDBJ databases">
        <authorList>
            <consortium name="US DOE Joint Genome Institute (JGI-PGF)"/>
            <person name="Lucas S."/>
            <person name="Copeland A."/>
            <person name="Lapidus A."/>
            <person name="Glavina del Rio T."/>
            <person name="Tice H."/>
            <person name="Bruce D."/>
            <person name="Goodwin L."/>
            <person name="Pitluck S."/>
            <person name="Larimer F."/>
            <person name="Land M.L."/>
            <person name="Mouttaki H."/>
            <person name="He Z."/>
            <person name="Zhou J."/>
            <person name="Hemme C.L."/>
        </authorList>
    </citation>
    <scope>NUCLEOTIDE SEQUENCE [LARGE SCALE GENOMIC DNA]</scope>
    <source>
        <strain evidence="3">DSM 2782</strain>
    </source>
</reference>
<dbReference type="EMBL" id="ACXX02000002">
    <property type="protein sequence ID" value="EGD49156.1"/>
    <property type="molecule type" value="Genomic_DNA"/>
</dbReference>
<dbReference type="Proteomes" id="UP000003860">
    <property type="component" value="Unassembled WGS sequence"/>
</dbReference>
<evidence type="ECO:0000313" key="3">
    <source>
        <dbReference type="EMBL" id="EGD49156.1"/>
    </source>
</evidence>
<dbReference type="PROSITE" id="PS51257">
    <property type="entry name" value="PROKAR_LIPOPROTEIN"/>
    <property type="match status" value="1"/>
</dbReference>
<accession>F1T9H4</accession>
<keyword evidence="4" id="KW-1185">Reference proteome</keyword>
<feature type="domain" description="DUF4097" evidence="2">
    <location>
        <begin position="116"/>
        <end position="295"/>
    </location>
</feature>
<dbReference type="RefSeq" id="WP_004617345.1">
    <property type="nucleotide sequence ID" value="NZ_ACXX02000002.1"/>
</dbReference>
<name>F1T9H4_9FIRM</name>
<proteinExistence type="predicted"/>
<organism evidence="3 4">
    <name type="scientific">Ruminiclostridium papyrosolvens DSM 2782</name>
    <dbReference type="NCBI Taxonomy" id="588581"/>
    <lineage>
        <taxon>Bacteria</taxon>
        <taxon>Bacillati</taxon>
        <taxon>Bacillota</taxon>
        <taxon>Clostridia</taxon>
        <taxon>Eubacteriales</taxon>
        <taxon>Oscillospiraceae</taxon>
        <taxon>Ruminiclostridium</taxon>
    </lineage>
</organism>
<dbReference type="Pfam" id="PF13349">
    <property type="entry name" value="DUF4097"/>
    <property type="match status" value="1"/>
</dbReference>
<dbReference type="InterPro" id="IPR025164">
    <property type="entry name" value="Toastrack_DUF4097"/>
</dbReference>
<evidence type="ECO:0000259" key="2">
    <source>
        <dbReference type="Pfam" id="PF13349"/>
    </source>
</evidence>
<gene>
    <name evidence="3" type="ORF">Cpap_3586</name>
</gene>
<evidence type="ECO:0000313" key="4">
    <source>
        <dbReference type="Proteomes" id="UP000003860"/>
    </source>
</evidence>
<protein>
    <recommendedName>
        <fullName evidence="2">DUF4097 domain-containing protein</fullName>
    </recommendedName>
</protein>
<dbReference type="STRING" id="588581.Cpap_3586"/>
<sequence>MNKKFFSSIAIISVVSMLILTAGCGVRINGKDYTIFKANQEVDSKGGDVASEETSGSGTVEGNNKITEKVGTGEVLTISNSAGNITVKKSDDTNLVVEVQKKIRGVSSQKIKDAFRSANLRLERDGKSLNVVLETKDGENFWDWNKHELSLLKCSVNYIVSVPEGLKEINAETGAGNIDIKDVSVMITANTGAGNIDLDNVSATGEITLETGTGNVDFDGNIEKVTTFNASTGVGNVRFKVPENTKMSLNAETGLGHLSGFFVDSDKKVNNSFNGDINGGGPEVELSTGVGNTEVEKK</sequence>
<dbReference type="eggNOG" id="COG3595">
    <property type="taxonomic scope" value="Bacteria"/>
</dbReference>
<dbReference type="AlphaFoldDB" id="F1T9H4"/>
<dbReference type="OrthoDB" id="1738279at2"/>
<comment type="caution">
    <text evidence="3">The sequence shown here is derived from an EMBL/GenBank/DDBJ whole genome shotgun (WGS) entry which is preliminary data.</text>
</comment>
<feature type="region of interest" description="Disordered" evidence="1">
    <location>
        <begin position="273"/>
        <end position="298"/>
    </location>
</feature>
<reference evidence="3" key="2">
    <citation type="submission" date="2011-01" db="EMBL/GenBank/DDBJ databases">
        <title>The Non-contiguous Finished genome of Clostridium papyrosolvens.</title>
        <authorList>
            <person name="Lucas S."/>
            <person name="Copeland A."/>
            <person name="Lapidus A."/>
            <person name="Cheng J.-F."/>
            <person name="Goodwin L."/>
            <person name="Pitluck S."/>
            <person name="Misra M."/>
            <person name="Chertkov O."/>
            <person name="Detter J.C."/>
            <person name="Han C."/>
            <person name="Tapia R."/>
            <person name="Land M."/>
            <person name="Hauser L."/>
            <person name="Kyrpides N."/>
            <person name="Ivanova N."/>
            <person name="Pagani I."/>
            <person name="Mouttaki H."/>
            <person name="He Z."/>
            <person name="Zhou J."/>
            <person name="Hemme C.L."/>
            <person name="Woyke T."/>
        </authorList>
    </citation>
    <scope>NUCLEOTIDE SEQUENCE [LARGE SCALE GENOMIC DNA]</scope>
    <source>
        <strain evidence="3">DSM 2782</strain>
    </source>
</reference>
<evidence type="ECO:0000256" key="1">
    <source>
        <dbReference type="SAM" id="MobiDB-lite"/>
    </source>
</evidence>